<keyword evidence="10" id="KW-1185">Reference proteome</keyword>
<evidence type="ECO:0000313" key="10">
    <source>
        <dbReference type="Proteomes" id="UP001620626"/>
    </source>
</evidence>
<dbReference type="InterPro" id="IPR052081">
    <property type="entry name" value="Dispatched_Hh_regulator"/>
</dbReference>
<feature type="transmembrane region" description="Helical" evidence="7">
    <location>
        <begin position="883"/>
        <end position="905"/>
    </location>
</feature>
<keyword evidence="4 7" id="KW-0472">Membrane</keyword>
<evidence type="ECO:0000256" key="5">
    <source>
        <dbReference type="ARBA" id="ARBA00023180"/>
    </source>
</evidence>
<evidence type="ECO:0000256" key="7">
    <source>
        <dbReference type="SAM" id="Phobius"/>
    </source>
</evidence>
<gene>
    <name evidence="9" type="ORF">niasHT_022524</name>
</gene>
<organism evidence="9 10">
    <name type="scientific">Heterodera trifolii</name>
    <dbReference type="NCBI Taxonomy" id="157864"/>
    <lineage>
        <taxon>Eukaryota</taxon>
        <taxon>Metazoa</taxon>
        <taxon>Ecdysozoa</taxon>
        <taxon>Nematoda</taxon>
        <taxon>Chromadorea</taxon>
        <taxon>Rhabditida</taxon>
        <taxon>Tylenchina</taxon>
        <taxon>Tylenchomorpha</taxon>
        <taxon>Tylenchoidea</taxon>
        <taxon>Heteroderidae</taxon>
        <taxon>Heteroderinae</taxon>
        <taxon>Heterodera</taxon>
    </lineage>
</organism>
<dbReference type="GO" id="GO:0016020">
    <property type="term" value="C:membrane"/>
    <property type="evidence" value="ECO:0007669"/>
    <property type="project" value="UniProtKB-SubCell"/>
</dbReference>
<sequence>MLLPFTRLLFSHPFLVISFSLLFSFVLPIIILLLFPLKLGSSPEKGFETDGTPYAGPRLGWTLLQPSLFRGSRVSVISAEQQQKERWKRKSWTDELFSSVGSVACYDGPIPSMSFLSQFILTVPSLEHLFSGDILHKICQFQDDLSNELAAFQQFTPHRNIWSFPNYVACLSPSNRVNCSFINAQDVFEFRQVLPPPFSFIFHCFFFSLFNRCLFHRRAIVSCRRHCQKHIHWTYSEGDPNGHECPGQLRPGCGAVPAECGGQMWFDLFYRILPDDLSASPLPINAFLPFYSFAAYRLQGFDVPLKFFTDFENKVKLISDGSEGLQLKGLSLEIKRDILLEAAVRDSRFSLLAVLAVFFLLCFYSLSLAFALAVLFQMIASVLCSLAFYRFFSAELPLLNLIALVLLISVGADGAFLLLDLFPATEKLCLGTLHCCLRHTAKTMFLTQFSTIVPFLLNMFSSVFAFRSFGLFAGLTLFFNYLLLVLFMPSFLVIQNRHLNPWLIRWWPSRLWYCFPSSVSQSSLGPPLQNDPSSSSFSPPVRFPSRVPSSLLDRSHHFLRILIDNVLTSVLIQGRFVWLCSLGVVLIVSAYLCVNDLSLPRFNPLQLFRSSSVHEYFDQNAERLFPFVSDKIASIPLAVRLVWGIRPISAKFYFDANSLPTQLESDNHFHLRTVGQLRALAQQLEQMRALPFVEHNAQFWPERFLEWSVRLSCASRPSTESVCCNVQSPHFVAAQLDSCIRHSTSVLFTNYNDTLIWDNSTHRLIGYTALLPTHLRYSHRFANLSAAFALFDQWLSVGTQQLSFLPGWYTTEWTAMSQWFDLQRAIISDCKKSICISFAVVFVFSSLILRWKAFCATFTIFCIVLTTIGALVFMGWEIGVLEGVIIVLAVGLSFDYTLHFGALVASDGCAQHRVQRAVRGAVRPVGMAALSSILAGGVMLFSETHAFFQVSMFLVICSFISFVFALFFFLPLLYTFLPSFYQKSGVPSRSAEPAEKGSAIGRCRQCFQIHCDGYSN</sequence>
<feature type="transmembrane region" description="Helical" evidence="7">
    <location>
        <begin position="439"/>
        <end position="457"/>
    </location>
</feature>
<keyword evidence="5" id="KW-0325">Glycoprotein</keyword>
<dbReference type="PANTHER" id="PTHR45951:SF8">
    <property type="entry name" value="CHE-14 PROTEIN"/>
    <property type="match status" value="1"/>
</dbReference>
<evidence type="ECO:0000259" key="8">
    <source>
        <dbReference type="PROSITE" id="PS50156"/>
    </source>
</evidence>
<dbReference type="EMBL" id="JBICBT010000917">
    <property type="protein sequence ID" value="KAL3093074.1"/>
    <property type="molecule type" value="Genomic_DNA"/>
</dbReference>
<proteinExistence type="inferred from homology"/>
<feature type="transmembrane region" description="Helical" evidence="7">
    <location>
        <begin position="857"/>
        <end position="876"/>
    </location>
</feature>
<feature type="transmembrane region" description="Helical" evidence="7">
    <location>
        <begin position="349"/>
        <end position="366"/>
    </location>
</feature>
<feature type="transmembrane region" description="Helical" evidence="7">
    <location>
        <begin position="925"/>
        <end position="941"/>
    </location>
</feature>
<name>A0ABD2JR20_9BILA</name>
<feature type="transmembrane region" description="Helical" evidence="7">
    <location>
        <begin position="576"/>
        <end position="594"/>
    </location>
</feature>
<dbReference type="Gene3D" id="1.20.1640.10">
    <property type="entry name" value="Multidrug efflux transporter AcrB transmembrane domain"/>
    <property type="match status" value="2"/>
</dbReference>
<dbReference type="SUPFAM" id="SSF82866">
    <property type="entry name" value="Multidrug efflux transporter AcrB transmembrane domain"/>
    <property type="match status" value="2"/>
</dbReference>
<accession>A0ABD2JR20</accession>
<reference evidence="9 10" key="1">
    <citation type="submission" date="2024-10" db="EMBL/GenBank/DDBJ databases">
        <authorList>
            <person name="Kim D."/>
        </authorList>
    </citation>
    <scope>NUCLEOTIDE SEQUENCE [LARGE SCALE GENOMIC DNA]</scope>
    <source>
        <strain evidence="9">BH-2024</strain>
    </source>
</reference>
<evidence type="ECO:0000256" key="2">
    <source>
        <dbReference type="ARBA" id="ARBA00022692"/>
    </source>
</evidence>
<comment type="caution">
    <text evidence="9">The sequence shown here is derived from an EMBL/GenBank/DDBJ whole genome shotgun (WGS) entry which is preliminary data.</text>
</comment>
<comment type="subcellular location">
    <subcellularLocation>
        <location evidence="1">Membrane</location>
        <topology evidence="1">Multi-pass membrane protein</topology>
    </subcellularLocation>
</comment>
<feature type="domain" description="SSD" evidence="8">
    <location>
        <begin position="370"/>
        <end position="494"/>
    </location>
</feature>
<evidence type="ECO:0000256" key="1">
    <source>
        <dbReference type="ARBA" id="ARBA00004141"/>
    </source>
</evidence>
<evidence type="ECO:0000256" key="6">
    <source>
        <dbReference type="ARBA" id="ARBA00038046"/>
    </source>
</evidence>
<dbReference type="InterPro" id="IPR053958">
    <property type="entry name" value="HMGCR/SNAP/NPC1-like_SSD"/>
</dbReference>
<feature type="transmembrane region" description="Helical" evidence="7">
    <location>
        <begin position="398"/>
        <end position="419"/>
    </location>
</feature>
<dbReference type="InterPro" id="IPR000731">
    <property type="entry name" value="SSD"/>
</dbReference>
<feature type="transmembrane region" description="Helical" evidence="7">
    <location>
        <begin position="833"/>
        <end position="851"/>
    </location>
</feature>
<keyword evidence="2 7" id="KW-0812">Transmembrane</keyword>
<protein>
    <recommendedName>
        <fullName evidence="8">SSD domain-containing protein</fullName>
    </recommendedName>
</protein>
<dbReference type="AlphaFoldDB" id="A0ABD2JR20"/>
<evidence type="ECO:0000313" key="9">
    <source>
        <dbReference type="EMBL" id="KAL3093074.1"/>
    </source>
</evidence>
<comment type="similarity">
    <text evidence="6">Belongs to the dispatched family.</text>
</comment>
<dbReference type="PROSITE" id="PS50156">
    <property type="entry name" value="SSD"/>
    <property type="match status" value="1"/>
</dbReference>
<dbReference type="Pfam" id="PF12349">
    <property type="entry name" value="Sterol-sensing"/>
    <property type="match status" value="1"/>
</dbReference>
<feature type="transmembrane region" description="Helical" evidence="7">
    <location>
        <begin position="953"/>
        <end position="977"/>
    </location>
</feature>
<dbReference type="PANTHER" id="PTHR45951">
    <property type="entry name" value="PROTEIN DISPATCHED-RELATED"/>
    <property type="match status" value="1"/>
</dbReference>
<evidence type="ECO:0000256" key="3">
    <source>
        <dbReference type="ARBA" id="ARBA00022989"/>
    </source>
</evidence>
<evidence type="ECO:0000256" key="4">
    <source>
        <dbReference type="ARBA" id="ARBA00023136"/>
    </source>
</evidence>
<keyword evidence="3 7" id="KW-1133">Transmembrane helix</keyword>
<feature type="transmembrane region" description="Helical" evidence="7">
    <location>
        <begin position="469"/>
        <end position="494"/>
    </location>
</feature>
<dbReference type="Proteomes" id="UP001620626">
    <property type="component" value="Unassembled WGS sequence"/>
</dbReference>
<feature type="transmembrane region" description="Helical" evidence="7">
    <location>
        <begin position="12"/>
        <end position="35"/>
    </location>
</feature>